<evidence type="ECO:0000313" key="2">
    <source>
        <dbReference type="EMBL" id="CUR62559.1"/>
    </source>
</evidence>
<proteinExistence type="predicted"/>
<gene>
    <name evidence="2" type="ORF">NOCA180203</name>
</gene>
<name>A0A2P2CKT0_9ZZZZ</name>
<feature type="region of interest" description="Disordered" evidence="1">
    <location>
        <begin position="1"/>
        <end position="25"/>
    </location>
</feature>
<dbReference type="EMBL" id="CZKB01000028">
    <property type="protein sequence ID" value="CUR62559.1"/>
    <property type="molecule type" value="Genomic_DNA"/>
</dbReference>
<dbReference type="AlphaFoldDB" id="A0A2P2CKT0"/>
<organism evidence="2">
    <name type="scientific">metagenome</name>
    <dbReference type="NCBI Taxonomy" id="256318"/>
    <lineage>
        <taxon>unclassified sequences</taxon>
        <taxon>metagenomes</taxon>
    </lineage>
</organism>
<accession>A0A2P2CKT0</accession>
<evidence type="ECO:0000256" key="1">
    <source>
        <dbReference type="SAM" id="MobiDB-lite"/>
    </source>
</evidence>
<reference evidence="2" key="1">
    <citation type="submission" date="2015-08" db="EMBL/GenBank/DDBJ databases">
        <authorList>
            <person name="Babu N.S."/>
            <person name="Beckwith C.J."/>
            <person name="Beseler K.G."/>
            <person name="Brison A."/>
            <person name="Carone J.V."/>
            <person name="Caskin T.P."/>
            <person name="Diamond M."/>
            <person name="Durham M.E."/>
            <person name="Foxe J.M."/>
            <person name="Go M."/>
            <person name="Henderson B.A."/>
            <person name="Jones I.B."/>
            <person name="McGettigan J.A."/>
            <person name="Micheletti S.J."/>
            <person name="Nasrallah M.E."/>
            <person name="Ortiz D."/>
            <person name="Piller C.R."/>
            <person name="Privatt S.R."/>
            <person name="Schneider S.L."/>
            <person name="Sharp S."/>
            <person name="Smith T.C."/>
            <person name="Stanton J.D."/>
            <person name="Ullery H.E."/>
            <person name="Wilson R.J."/>
            <person name="Serrano M.G."/>
            <person name="Buck G."/>
            <person name="Lee V."/>
            <person name="Wang Y."/>
            <person name="Carvalho R."/>
            <person name="Voegtly L."/>
            <person name="Shi R."/>
            <person name="Duckworth R."/>
            <person name="Johnson A."/>
            <person name="Loviza R."/>
            <person name="Walstead R."/>
            <person name="Shah Z."/>
            <person name="Kiflezghi M."/>
            <person name="Wade K."/>
            <person name="Ball S.L."/>
            <person name="Bradley K.W."/>
            <person name="Asai D.J."/>
            <person name="Bowman C.A."/>
            <person name="Russell D.A."/>
            <person name="Pope W.H."/>
            <person name="Jacobs-Sera D."/>
            <person name="Hendrix R.W."/>
            <person name="Hatfull G.F."/>
        </authorList>
    </citation>
    <scope>NUCLEOTIDE SEQUENCE</scope>
</reference>
<protein>
    <submittedName>
        <fullName evidence="2">Uncharacterized protein</fullName>
    </submittedName>
</protein>
<sequence>MRSGTIPESTNTANKKTARSSAGANWFGSHQANRIAFAVAKTPPTKIPPINKPRMKYVRAQSRQTDEISIAELWLHTEPDIEKPAAMAATNQKLDATPDCDAASTATDSTAVITSGWVKRRARP</sequence>